<sequence>MFLGGFTIALSIEKWNVHKRMAMWILLIVGTTTKRILLGMMIATSFLSMWISNAATALMMLPVALALITEVQQKNLFDLKSFQSFSKSLLLIIAYSASIGGLATLIGSVPNAVFAGVVKKVLKTEITFATWFLFAFPITVVLLTLLFLYIVKRFPVSTQAKIPKTFVINEISRLGKLSQEEKKIFFVFLVTIGLWIFSDFLPFRLTDTSIALLGAVSLLLLPANKGTILTLRDLLKLPWSILLLFGGGLSIASAFVESGLTIWFTQHLSNLSNLPYLLILFIFALTILFMTEIMSNTAISNVFIPLSISISSVIGVEAYGLMALVALCSTCAFMLPVSTPPNAVVYGTSYLSSQDMIKTGLRMNLLAVFVIVAAVYLWLPQFFH</sequence>
<reference evidence="10 11" key="1">
    <citation type="journal article" date="2014" name="Genome Announc.">
        <title>Draft Genome Sequences of Three Alkaliphilic Bacillus Strains, Bacillus wakoensis JCM 9140T, Bacillus akibai JCM 9157T, and Bacillus hemicellulosilyticus JCM 9152T.</title>
        <authorList>
            <person name="Yuki M."/>
            <person name="Oshima K."/>
            <person name="Suda W."/>
            <person name="Oshida Y."/>
            <person name="Kitamura K."/>
            <person name="Iida T."/>
            <person name="Hattori M."/>
            <person name="Ohkuma M."/>
        </authorList>
    </citation>
    <scope>NUCLEOTIDE SEQUENCE [LARGE SCALE GENOMIC DNA]</scope>
    <source>
        <strain evidence="10 11">JCM 9157</strain>
    </source>
</reference>
<comment type="subcellular location">
    <subcellularLocation>
        <location evidence="1">Membrane</location>
        <topology evidence="1">Multi-pass membrane protein</topology>
    </subcellularLocation>
</comment>
<dbReference type="STRING" id="1236973.JCM9157_4216"/>
<dbReference type="AlphaFoldDB" id="W4QYL4"/>
<dbReference type="NCBIfam" id="TIGR00785">
    <property type="entry name" value="dass"/>
    <property type="match status" value="1"/>
</dbReference>
<keyword evidence="6 9" id="KW-1133">Transmembrane helix</keyword>
<dbReference type="GO" id="GO:0008514">
    <property type="term" value="F:organic anion transmembrane transporter activity"/>
    <property type="evidence" value="ECO:0007669"/>
    <property type="project" value="UniProtKB-ARBA"/>
</dbReference>
<keyword evidence="7 9" id="KW-0472">Membrane</keyword>
<evidence type="ECO:0000256" key="3">
    <source>
        <dbReference type="ARBA" id="ARBA00020150"/>
    </source>
</evidence>
<evidence type="ECO:0000256" key="9">
    <source>
        <dbReference type="SAM" id="Phobius"/>
    </source>
</evidence>
<dbReference type="EMBL" id="BAUV01000048">
    <property type="protein sequence ID" value="GAE36977.1"/>
    <property type="molecule type" value="Genomic_DNA"/>
</dbReference>
<evidence type="ECO:0000313" key="10">
    <source>
        <dbReference type="EMBL" id="GAE36977.1"/>
    </source>
</evidence>
<feature type="transmembrane region" description="Helical" evidence="9">
    <location>
        <begin position="89"/>
        <end position="109"/>
    </location>
</feature>
<keyword evidence="11" id="KW-1185">Reference proteome</keyword>
<keyword evidence="5" id="KW-0813">Transport</keyword>
<evidence type="ECO:0000256" key="2">
    <source>
        <dbReference type="ARBA" id="ARBA00006772"/>
    </source>
</evidence>
<proteinExistence type="inferred from homology"/>
<dbReference type="GO" id="GO:0015293">
    <property type="term" value="F:symporter activity"/>
    <property type="evidence" value="ECO:0007669"/>
    <property type="project" value="UniProtKB-KW"/>
</dbReference>
<dbReference type="Pfam" id="PF00939">
    <property type="entry name" value="Na_sulph_symp"/>
    <property type="match status" value="1"/>
</dbReference>
<evidence type="ECO:0000256" key="8">
    <source>
        <dbReference type="ARBA" id="ARBA00031174"/>
    </source>
</evidence>
<feature type="transmembrane region" description="Helical" evidence="9">
    <location>
        <begin position="129"/>
        <end position="151"/>
    </location>
</feature>
<feature type="transmembrane region" description="Helical" evidence="9">
    <location>
        <begin position="21"/>
        <end position="43"/>
    </location>
</feature>
<keyword evidence="5" id="KW-0769">Symport</keyword>
<dbReference type="InterPro" id="IPR001898">
    <property type="entry name" value="SLC13A/DASS"/>
</dbReference>
<feature type="transmembrane region" description="Helical" evidence="9">
    <location>
        <begin position="241"/>
        <end position="264"/>
    </location>
</feature>
<feature type="transmembrane region" description="Helical" evidence="9">
    <location>
        <begin position="276"/>
        <end position="304"/>
    </location>
</feature>
<dbReference type="Proteomes" id="UP000018896">
    <property type="component" value="Unassembled WGS sequence"/>
</dbReference>
<feature type="transmembrane region" description="Helical" evidence="9">
    <location>
        <begin position="184"/>
        <end position="203"/>
    </location>
</feature>
<evidence type="ECO:0000313" key="11">
    <source>
        <dbReference type="Proteomes" id="UP000018896"/>
    </source>
</evidence>
<protein>
    <recommendedName>
        <fullName evidence="3">Sodium-dependent dicarboxylate transporter SdcS</fullName>
    </recommendedName>
    <alternativeName>
        <fullName evidence="8">Na(+)/dicarboxylate symporter</fullName>
    </alternativeName>
</protein>
<evidence type="ECO:0000256" key="6">
    <source>
        <dbReference type="ARBA" id="ARBA00022989"/>
    </source>
</evidence>
<evidence type="ECO:0000256" key="1">
    <source>
        <dbReference type="ARBA" id="ARBA00004141"/>
    </source>
</evidence>
<evidence type="ECO:0000256" key="7">
    <source>
        <dbReference type="ARBA" id="ARBA00023136"/>
    </source>
</evidence>
<evidence type="ECO:0000256" key="4">
    <source>
        <dbReference type="ARBA" id="ARBA00022692"/>
    </source>
</evidence>
<dbReference type="PANTHER" id="PTHR10283">
    <property type="entry name" value="SOLUTE CARRIER FAMILY 13 MEMBER"/>
    <property type="match status" value="1"/>
</dbReference>
<keyword evidence="4 9" id="KW-0812">Transmembrane</keyword>
<dbReference type="PANTHER" id="PTHR10283:SF82">
    <property type="entry name" value="SOLUTE CARRIER FAMILY 13 MEMBER 2"/>
    <property type="match status" value="1"/>
</dbReference>
<accession>W4QYL4</accession>
<dbReference type="GO" id="GO:0005886">
    <property type="term" value="C:plasma membrane"/>
    <property type="evidence" value="ECO:0007669"/>
    <property type="project" value="TreeGrafter"/>
</dbReference>
<comment type="caution">
    <text evidence="10">The sequence shown here is derived from an EMBL/GenBank/DDBJ whole genome shotgun (WGS) entry which is preliminary data.</text>
</comment>
<organism evidence="10 11">
    <name type="scientific">Halalkalibacter akibai (strain ATCC 43226 / DSM 21942 / CIP 109018 / JCM 9157 / 1139)</name>
    <name type="common">Bacillus akibai</name>
    <dbReference type="NCBI Taxonomy" id="1236973"/>
    <lineage>
        <taxon>Bacteria</taxon>
        <taxon>Bacillati</taxon>
        <taxon>Bacillota</taxon>
        <taxon>Bacilli</taxon>
        <taxon>Bacillales</taxon>
        <taxon>Bacillaceae</taxon>
        <taxon>Halalkalibacter</taxon>
    </lineage>
</organism>
<feature type="transmembrane region" description="Helical" evidence="9">
    <location>
        <begin position="49"/>
        <end position="68"/>
    </location>
</feature>
<evidence type="ECO:0000256" key="5">
    <source>
        <dbReference type="ARBA" id="ARBA00022847"/>
    </source>
</evidence>
<feature type="transmembrane region" description="Helical" evidence="9">
    <location>
        <begin position="359"/>
        <end position="379"/>
    </location>
</feature>
<gene>
    <name evidence="10" type="ORF">JCM9157_4216</name>
</gene>
<dbReference type="GO" id="GO:1905039">
    <property type="term" value="P:carboxylic acid transmembrane transport"/>
    <property type="evidence" value="ECO:0007669"/>
    <property type="project" value="UniProtKB-ARBA"/>
</dbReference>
<dbReference type="eggNOG" id="COG0471">
    <property type="taxonomic scope" value="Bacteria"/>
</dbReference>
<comment type="similarity">
    <text evidence="2">Belongs to the SLC13A/DASS transporter (TC 2.A.47) family. NADC subfamily.</text>
</comment>
<name>W4QYL4_HALA3</name>
<feature type="transmembrane region" description="Helical" evidence="9">
    <location>
        <begin position="209"/>
        <end position="229"/>
    </location>
</feature>